<comment type="caution">
    <text evidence="2">The sequence shown here is derived from an EMBL/GenBank/DDBJ whole genome shotgun (WGS) entry which is preliminary data.</text>
</comment>
<keyword evidence="3" id="KW-1185">Reference proteome</keyword>
<dbReference type="Proteomes" id="UP001273166">
    <property type="component" value="Unassembled WGS sequence"/>
</dbReference>
<keyword evidence="1" id="KW-0732">Signal</keyword>
<dbReference type="GeneID" id="87888884"/>
<sequence>MTGVILSWPALALALLLLFMVKKSPSGGKRKAGVSGEGWRRQQTASDLRFRKYAIQYRDRVYTNNGRMLAFCGVLDGGQLRKAPQQGT</sequence>
<protein>
    <submittedName>
        <fullName evidence="2">Uncharacterized protein</fullName>
    </submittedName>
</protein>
<feature type="chain" id="PRO_5042519660" evidence="1">
    <location>
        <begin position="27"/>
        <end position="88"/>
    </location>
</feature>
<organism evidence="2 3">
    <name type="scientific">Chaetomium strumarium</name>
    <dbReference type="NCBI Taxonomy" id="1170767"/>
    <lineage>
        <taxon>Eukaryota</taxon>
        <taxon>Fungi</taxon>
        <taxon>Dikarya</taxon>
        <taxon>Ascomycota</taxon>
        <taxon>Pezizomycotina</taxon>
        <taxon>Sordariomycetes</taxon>
        <taxon>Sordariomycetidae</taxon>
        <taxon>Sordariales</taxon>
        <taxon>Chaetomiaceae</taxon>
        <taxon>Chaetomium</taxon>
    </lineage>
</organism>
<name>A0AAJ0LXW3_9PEZI</name>
<dbReference type="AlphaFoldDB" id="A0AAJ0LXW3"/>
<reference evidence="2" key="1">
    <citation type="journal article" date="2023" name="Mol. Phylogenet. Evol.">
        <title>Genome-scale phylogeny and comparative genomics of the fungal order Sordariales.</title>
        <authorList>
            <person name="Hensen N."/>
            <person name="Bonometti L."/>
            <person name="Westerberg I."/>
            <person name="Brannstrom I.O."/>
            <person name="Guillou S."/>
            <person name="Cros-Aarteil S."/>
            <person name="Calhoun S."/>
            <person name="Haridas S."/>
            <person name="Kuo A."/>
            <person name="Mondo S."/>
            <person name="Pangilinan J."/>
            <person name="Riley R."/>
            <person name="LaButti K."/>
            <person name="Andreopoulos B."/>
            <person name="Lipzen A."/>
            <person name="Chen C."/>
            <person name="Yan M."/>
            <person name="Daum C."/>
            <person name="Ng V."/>
            <person name="Clum A."/>
            <person name="Steindorff A."/>
            <person name="Ohm R.A."/>
            <person name="Martin F."/>
            <person name="Silar P."/>
            <person name="Natvig D.O."/>
            <person name="Lalanne C."/>
            <person name="Gautier V."/>
            <person name="Ament-Velasquez S.L."/>
            <person name="Kruys A."/>
            <person name="Hutchinson M.I."/>
            <person name="Powell A.J."/>
            <person name="Barry K."/>
            <person name="Miller A.N."/>
            <person name="Grigoriev I.V."/>
            <person name="Debuchy R."/>
            <person name="Gladieux P."/>
            <person name="Hiltunen Thoren M."/>
            <person name="Johannesson H."/>
        </authorList>
    </citation>
    <scope>NUCLEOTIDE SEQUENCE</scope>
    <source>
        <strain evidence="2">CBS 333.67</strain>
    </source>
</reference>
<feature type="signal peptide" evidence="1">
    <location>
        <begin position="1"/>
        <end position="26"/>
    </location>
</feature>
<reference evidence="2" key="2">
    <citation type="submission" date="2023-06" db="EMBL/GenBank/DDBJ databases">
        <authorList>
            <consortium name="Lawrence Berkeley National Laboratory"/>
            <person name="Mondo S.J."/>
            <person name="Hensen N."/>
            <person name="Bonometti L."/>
            <person name="Westerberg I."/>
            <person name="Brannstrom I.O."/>
            <person name="Guillou S."/>
            <person name="Cros-Aarteil S."/>
            <person name="Calhoun S."/>
            <person name="Haridas S."/>
            <person name="Kuo A."/>
            <person name="Pangilinan J."/>
            <person name="Riley R."/>
            <person name="Labutti K."/>
            <person name="Andreopoulos B."/>
            <person name="Lipzen A."/>
            <person name="Chen C."/>
            <person name="Yanf M."/>
            <person name="Daum C."/>
            <person name="Ng V."/>
            <person name="Clum A."/>
            <person name="Steindorff A."/>
            <person name="Ohm R."/>
            <person name="Martin F."/>
            <person name="Silar P."/>
            <person name="Natvig D."/>
            <person name="Lalanne C."/>
            <person name="Gautier V."/>
            <person name="Ament-Velasquez S.L."/>
            <person name="Kruys A."/>
            <person name="Hutchinson M.I."/>
            <person name="Powell A.J."/>
            <person name="Barry K."/>
            <person name="Miller A.N."/>
            <person name="Grigoriev I.V."/>
            <person name="Debuchy R."/>
            <person name="Gladieux P."/>
            <person name="Thoren M.H."/>
            <person name="Johannesson H."/>
        </authorList>
    </citation>
    <scope>NUCLEOTIDE SEQUENCE</scope>
    <source>
        <strain evidence="2">CBS 333.67</strain>
    </source>
</reference>
<dbReference type="RefSeq" id="XP_062717433.1">
    <property type="nucleotide sequence ID" value="XM_062870055.1"/>
</dbReference>
<evidence type="ECO:0000313" key="3">
    <source>
        <dbReference type="Proteomes" id="UP001273166"/>
    </source>
</evidence>
<dbReference type="EMBL" id="JAUDZG010000008">
    <property type="protein sequence ID" value="KAK3301653.1"/>
    <property type="molecule type" value="Genomic_DNA"/>
</dbReference>
<evidence type="ECO:0000313" key="2">
    <source>
        <dbReference type="EMBL" id="KAK3301653.1"/>
    </source>
</evidence>
<gene>
    <name evidence="2" type="ORF">B0T15DRAFT_544268</name>
</gene>
<proteinExistence type="predicted"/>
<accession>A0AAJ0LXW3</accession>
<evidence type="ECO:0000256" key="1">
    <source>
        <dbReference type="SAM" id="SignalP"/>
    </source>
</evidence>